<dbReference type="AlphaFoldDB" id="A0A7M1NX39"/>
<gene>
    <name evidence="1" type="ORF">INP94_09160</name>
</gene>
<proteinExistence type="predicted"/>
<reference evidence="1 2" key="1">
    <citation type="submission" date="2020-10" db="EMBL/GenBank/DDBJ databases">
        <title>Genomic diversity and antimicrobial resistance of Haemophilus colonising the airways of young children with cystic fibrosis.</title>
        <authorList>
            <person name="Watts S.C."/>
            <person name="Judd L.M."/>
            <person name="Carzino R."/>
            <person name="Ranganathan S."/>
            <person name="Holt K.E."/>
        </authorList>
    </citation>
    <scope>NUCLEOTIDE SEQUENCE [LARGE SCALE GENOMIC DNA]</scope>
    <source>
        <strain evidence="1 2">M1C137_2</strain>
    </source>
</reference>
<organism evidence="1 2">
    <name type="scientific">Haemophilus parainfluenzae</name>
    <dbReference type="NCBI Taxonomy" id="729"/>
    <lineage>
        <taxon>Bacteria</taxon>
        <taxon>Pseudomonadati</taxon>
        <taxon>Pseudomonadota</taxon>
        <taxon>Gammaproteobacteria</taxon>
        <taxon>Pasteurellales</taxon>
        <taxon>Pasteurellaceae</taxon>
        <taxon>Haemophilus</taxon>
    </lineage>
</organism>
<dbReference type="RefSeq" id="WP_197543416.1">
    <property type="nucleotide sequence ID" value="NZ_CP063120.1"/>
</dbReference>
<sequence>MNVLPLGSIVLLNKDYDKKETKLMIVVRNPVLIRENITGYTDYAACVYPVGVEGDSLYYFNHEHIKEILFTGYIDELEEKYQKMYSENQGKYKYPRLTF</sequence>
<name>A0A7M1NX39_HAEPA</name>
<protein>
    <submittedName>
        <fullName evidence="1">DUF4176 domain-containing protein</fullName>
    </submittedName>
</protein>
<dbReference type="EMBL" id="CP063120">
    <property type="protein sequence ID" value="QOR17019.1"/>
    <property type="molecule type" value="Genomic_DNA"/>
</dbReference>
<accession>A0A7M1NX39</accession>
<dbReference type="Proteomes" id="UP000595009">
    <property type="component" value="Chromosome"/>
</dbReference>
<evidence type="ECO:0000313" key="1">
    <source>
        <dbReference type="EMBL" id="QOR17019.1"/>
    </source>
</evidence>
<dbReference type="Pfam" id="PF13780">
    <property type="entry name" value="DUF4176"/>
    <property type="match status" value="1"/>
</dbReference>
<dbReference type="InterPro" id="IPR025233">
    <property type="entry name" value="DUF4176"/>
</dbReference>
<evidence type="ECO:0000313" key="2">
    <source>
        <dbReference type="Proteomes" id="UP000595009"/>
    </source>
</evidence>